<evidence type="ECO:0000256" key="2">
    <source>
        <dbReference type="ARBA" id="ARBA00023125"/>
    </source>
</evidence>
<dbReference type="PROSITE" id="PS50863">
    <property type="entry name" value="B3"/>
    <property type="match status" value="1"/>
</dbReference>
<keyword evidence="3" id="KW-0804">Transcription</keyword>
<evidence type="ECO:0000259" key="5">
    <source>
        <dbReference type="PROSITE" id="PS50863"/>
    </source>
</evidence>
<protein>
    <recommendedName>
        <fullName evidence="5">TF-B3 domain-containing protein</fullName>
    </recommendedName>
</protein>
<evidence type="ECO:0000313" key="6">
    <source>
        <dbReference type="EMBL" id="PTQ27805.1"/>
    </source>
</evidence>
<dbReference type="InterPro" id="IPR003340">
    <property type="entry name" value="B3_DNA-bd"/>
</dbReference>
<name>A0A2R6W1T8_MARPO</name>
<dbReference type="InterPro" id="IPR015300">
    <property type="entry name" value="DNA-bd_pseudobarrel_sf"/>
</dbReference>
<keyword evidence="2" id="KW-0238">DNA-binding</keyword>
<dbReference type="GO" id="GO:0003677">
    <property type="term" value="F:DNA binding"/>
    <property type="evidence" value="ECO:0007669"/>
    <property type="project" value="UniProtKB-KW"/>
</dbReference>
<dbReference type="Pfam" id="PF02362">
    <property type="entry name" value="B3"/>
    <property type="match status" value="1"/>
</dbReference>
<sequence>MDSENFKMNVRRKTRAQLTKESVFLKRDAWNHLEKIHTFPCLIKGPNIFRVMDKTSVHHCFLMGLDPTFCRLFLPGEDTNVTLIYDKDETSWPVKFFSRRRLFSGGWIKFVKAYGFEVGQLLNFEVESPKTLRVRSYDNLGPNCVRSREQIEAKIRRPKPDPIVMKVVEYPEGPRLCIIPRD</sequence>
<keyword evidence="4" id="KW-0539">Nucleus</keyword>
<dbReference type="EMBL" id="KZ772852">
    <property type="protein sequence ID" value="PTQ27805.1"/>
    <property type="molecule type" value="Genomic_DNA"/>
</dbReference>
<gene>
    <name evidence="6" type="ORF">MARPO_0183s0010</name>
</gene>
<dbReference type="Gramene" id="Mp3g24780.1">
    <property type="protein sequence ID" value="Mp3g24780.1.cds"/>
    <property type="gene ID" value="Mp3g24780"/>
</dbReference>
<dbReference type="SMART" id="SM01019">
    <property type="entry name" value="B3"/>
    <property type="match status" value="1"/>
</dbReference>
<dbReference type="Gene3D" id="2.40.330.10">
    <property type="entry name" value="DNA-binding pseudobarrel domain"/>
    <property type="match status" value="1"/>
</dbReference>
<evidence type="ECO:0000256" key="3">
    <source>
        <dbReference type="ARBA" id="ARBA00023163"/>
    </source>
</evidence>
<feature type="domain" description="TF-B3" evidence="5">
    <location>
        <begin position="48"/>
        <end position="140"/>
    </location>
</feature>
<accession>A0A2R6W1T8</accession>
<reference evidence="7" key="1">
    <citation type="journal article" date="2017" name="Cell">
        <title>Insights into land plant evolution garnered from the Marchantia polymorpha genome.</title>
        <authorList>
            <person name="Bowman J.L."/>
            <person name="Kohchi T."/>
            <person name="Yamato K.T."/>
            <person name="Jenkins J."/>
            <person name="Shu S."/>
            <person name="Ishizaki K."/>
            <person name="Yamaoka S."/>
            <person name="Nishihama R."/>
            <person name="Nakamura Y."/>
            <person name="Berger F."/>
            <person name="Adam C."/>
            <person name="Aki S.S."/>
            <person name="Althoff F."/>
            <person name="Araki T."/>
            <person name="Arteaga-Vazquez M.A."/>
            <person name="Balasubrmanian S."/>
            <person name="Barry K."/>
            <person name="Bauer D."/>
            <person name="Boehm C.R."/>
            <person name="Briginshaw L."/>
            <person name="Caballero-Perez J."/>
            <person name="Catarino B."/>
            <person name="Chen F."/>
            <person name="Chiyoda S."/>
            <person name="Chovatia M."/>
            <person name="Davies K.M."/>
            <person name="Delmans M."/>
            <person name="Demura T."/>
            <person name="Dierschke T."/>
            <person name="Dolan L."/>
            <person name="Dorantes-Acosta A.E."/>
            <person name="Eklund D.M."/>
            <person name="Florent S.N."/>
            <person name="Flores-Sandoval E."/>
            <person name="Fujiyama A."/>
            <person name="Fukuzawa H."/>
            <person name="Galik B."/>
            <person name="Grimanelli D."/>
            <person name="Grimwood J."/>
            <person name="Grossniklaus U."/>
            <person name="Hamada T."/>
            <person name="Haseloff J."/>
            <person name="Hetherington A.J."/>
            <person name="Higo A."/>
            <person name="Hirakawa Y."/>
            <person name="Hundley H.N."/>
            <person name="Ikeda Y."/>
            <person name="Inoue K."/>
            <person name="Inoue S.I."/>
            <person name="Ishida S."/>
            <person name="Jia Q."/>
            <person name="Kakita M."/>
            <person name="Kanazawa T."/>
            <person name="Kawai Y."/>
            <person name="Kawashima T."/>
            <person name="Kennedy M."/>
            <person name="Kinose K."/>
            <person name="Kinoshita T."/>
            <person name="Kohara Y."/>
            <person name="Koide E."/>
            <person name="Komatsu K."/>
            <person name="Kopischke S."/>
            <person name="Kubo M."/>
            <person name="Kyozuka J."/>
            <person name="Lagercrantz U."/>
            <person name="Lin S.S."/>
            <person name="Lindquist E."/>
            <person name="Lipzen A.M."/>
            <person name="Lu C.W."/>
            <person name="De Luna E."/>
            <person name="Martienssen R.A."/>
            <person name="Minamino N."/>
            <person name="Mizutani M."/>
            <person name="Mizutani M."/>
            <person name="Mochizuki N."/>
            <person name="Monte I."/>
            <person name="Mosher R."/>
            <person name="Nagasaki H."/>
            <person name="Nakagami H."/>
            <person name="Naramoto S."/>
            <person name="Nishitani K."/>
            <person name="Ohtani M."/>
            <person name="Okamoto T."/>
            <person name="Okumura M."/>
            <person name="Phillips J."/>
            <person name="Pollak B."/>
            <person name="Reinders A."/>
            <person name="Rovekamp M."/>
            <person name="Sano R."/>
            <person name="Sawa S."/>
            <person name="Schmid M.W."/>
            <person name="Shirakawa M."/>
            <person name="Solano R."/>
            <person name="Spunde A."/>
            <person name="Suetsugu N."/>
            <person name="Sugano S."/>
            <person name="Sugiyama A."/>
            <person name="Sun R."/>
            <person name="Suzuki Y."/>
            <person name="Takenaka M."/>
            <person name="Takezawa D."/>
            <person name="Tomogane H."/>
            <person name="Tsuzuki M."/>
            <person name="Ueda T."/>
            <person name="Umeda M."/>
            <person name="Ward J.M."/>
            <person name="Watanabe Y."/>
            <person name="Yazaki K."/>
            <person name="Yokoyama R."/>
            <person name="Yoshitake Y."/>
            <person name="Yotsui I."/>
            <person name="Zachgo S."/>
            <person name="Schmutz J."/>
        </authorList>
    </citation>
    <scope>NUCLEOTIDE SEQUENCE [LARGE SCALE GENOMIC DNA]</scope>
    <source>
        <strain evidence="7">Tak-1</strain>
    </source>
</reference>
<dbReference type="Proteomes" id="UP000244005">
    <property type="component" value="Unassembled WGS sequence"/>
</dbReference>
<keyword evidence="1" id="KW-0805">Transcription regulation</keyword>
<dbReference type="AlphaFoldDB" id="A0A2R6W1T8"/>
<dbReference type="OrthoDB" id="1909330at2759"/>
<dbReference type="SUPFAM" id="SSF101936">
    <property type="entry name" value="DNA-binding pseudobarrel domain"/>
    <property type="match status" value="1"/>
</dbReference>
<keyword evidence="7" id="KW-1185">Reference proteome</keyword>
<evidence type="ECO:0000256" key="4">
    <source>
        <dbReference type="ARBA" id="ARBA00023242"/>
    </source>
</evidence>
<dbReference type="CDD" id="cd10017">
    <property type="entry name" value="B3_DNA"/>
    <property type="match status" value="1"/>
</dbReference>
<proteinExistence type="predicted"/>
<evidence type="ECO:0000256" key="1">
    <source>
        <dbReference type="ARBA" id="ARBA00023015"/>
    </source>
</evidence>
<organism evidence="6 7">
    <name type="scientific">Marchantia polymorpha</name>
    <name type="common">Common liverwort</name>
    <name type="synonym">Marchantia aquatica</name>
    <dbReference type="NCBI Taxonomy" id="3197"/>
    <lineage>
        <taxon>Eukaryota</taxon>
        <taxon>Viridiplantae</taxon>
        <taxon>Streptophyta</taxon>
        <taxon>Embryophyta</taxon>
        <taxon>Marchantiophyta</taxon>
        <taxon>Marchantiopsida</taxon>
        <taxon>Marchantiidae</taxon>
        <taxon>Marchantiales</taxon>
        <taxon>Marchantiaceae</taxon>
        <taxon>Marchantia</taxon>
    </lineage>
</organism>
<evidence type="ECO:0000313" key="7">
    <source>
        <dbReference type="Proteomes" id="UP000244005"/>
    </source>
</evidence>